<dbReference type="EMBL" id="AGDV01000001">
    <property type="protein sequence ID" value="EMB36175.1"/>
    <property type="molecule type" value="Genomic_DNA"/>
</dbReference>
<comment type="caution">
    <text evidence="4">The sequence shown here is derived from an EMBL/GenBank/DDBJ whole genome shotgun (WGS) entry which is preliminary data.</text>
</comment>
<feature type="coiled-coil region" evidence="1">
    <location>
        <begin position="642"/>
        <end position="738"/>
    </location>
</feature>
<organism evidence="4">
    <name type="scientific">Treponema denticola H-22</name>
    <dbReference type="NCBI Taxonomy" id="999432"/>
    <lineage>
        <taxon>Bacteria</taxon>
        <taxon>Pseudomonadati</taxon>
        <taxon>Spirochaetota</taxon>
        <taxon>Spirochaetia</taxon>
        <taxon>Spirochaetales</taxon>
        <taxon>Treponemataceae</taxon>
        <taxon>Treponema</taxon>
    </lineage>
</organism>
<gene>
    <name evidence="4" type="ORF">HMPREF9726_00367</name>
</gene>
<dbReference type="HOGENOM" id="CLU_021738_0_0_12"/>
<keyword evidence="3" id="KW-0812">Transmembrane</keyword>
<dbReference type="AlphaFoldDB" id="A0A0E2E8K4"/>
<proteinExistence type="predicted"/>
<evidence type="ECO:0000256" key="1">
    <source>
        <dbReference type="SAM" id="Coils"/>
    </source>
</evidence>
<feature type="region of interest" description="Disordered" evidence="2">
    <location>
        <begin position="219"/>
        <end position="239"/>
    </location>
</feature>
<dbReference type="PATRIC" id="fig|999432.5.peg.379"/>
<dbReference type="RefSeq" id="WP_002682980.1">
    <property type="nucleotide sequence ID" value="NZ_CM001795.1"/>
</dbReference>
<reference evidence="4" key="1">
    <citation type="submission" date="2012-01" db="EMBL/GenBank/DDBJ databases">
        <title>The Genome Sequence of Treponema denticola H-22.</title>
        <authorList>
            <consortium name="The Broad Institute Genome Sequencing Platform"/>
            <person name="Earl A."/>
            <person name="Ward D."/>
            <person name="Feldgarden M."/>
            <person name="Gevers D."/>
            <person name="Blanton J.M."/>
            <person name="Fenno C.J."/>
            <person name="Baranova O.V."/>
            <person name="Mathney J."/>
            <person name="Dewhirst F.E."/>
            <person name="Izard J."/>
            <person name="Young S.K."/>
            <person name="Zeng Q."/>
            <person name="Gargeya S."/>
            <person name="Fitzgerald M."/>
            <person name="Haas B."/>
            <person name="Abouelleil A."/>
            <person name="Alvarado L."/>
            <person name="Arachchi H.M."/>
            <person name="Berlin A."/>
            <person name="Chapman S.B."/>
            <person name="Gearin G."/>
            <person name="Goldberg J."/>
            <person name="Griggs A."/>
            <person name="Gujja S."/>
            <person name="Hansen M."/>
            <person name="Heiman D."/>
            <person name="Howarth C."/>
            <person name="Larimer J."/>
            <person name="Lui A."/>
            <person name="MacDonald P.J.P."/>
            <person name="McCowen C."/>
            <person name="Montmayeur A."/>
            <person name="Murphy C."/>
            <person name="Neiman D."/>
            <person name="Pearson M."/>
            <person name="Priest M."/>
            <person name="Roberts A."/>
            <person name="Saif S."/>
            <person name="Shea T."/>
            <person name="Sisk P."/>
            <person name="Stolte C."/>
            <person name="Sykes S."/>
            <person name="Wortman J."/>
            <person name="Nusbaum C."/>
            <person name="Birren B."/>
        </authorList>
    </citation>
    <scope>NUCLEOTIDE SEQUENCE [LARGE SCALE GENOMIC DNA]</scope>
    <source>
        <strain evidence="4">H-22</strain>
    </source>
</reference>
<evidence type="ECO:0000256" key="2">
    <source>
        <dbReference type="SAM" id="MobiDB-lite"/>
    </source>
</evidence>
<protein>
    <submittedName>
        <fullName evidence="4">TIGR03545 family protein</fullName>
    </submittedName>
</protein>
<keyword evidence="1" id="KW-0175">Coiled coil</keyword>
<name>A0A0E2E8K4_TREDN</name>
<dbReference type="NCBIfam" id="TIGR03545">
    <property type="entry name" value="TIGR03545 family protein"/>
    <property type="match status" value="1"/>
</dbReference>
<evidence type="ECO:0000256" key="3">
    <source>
        <dbReference type="SAM" id="Phobius"/>
    </source>
</evidence>
<feature type="transmembrane region" description="Helical" evidence="3">
    <location>
        <begin position="107"/>
        <end position="129"/>
    </location>
</feature>
<sequence length="749" mass="84712">MTNKNDESLQKDEIKAAKRAAKEAKKLEKVKKLFKKRYTKRSLNRKIYKKIFIPADKDFIQGFIVSSTDEKTSKEYFEFDKTKINDKTQLKRINKIALEIGRQKGRVNFPAVLGALACVFAVLFFVYIFRNVLAKKIIVGGSEAAFGAKCEVSLVDFDLFNTRFRIQGYKVANKKEPMRNLFEIQNIDFYFNLLELSRGKFVAENMAIEGFTWNTERTTSGALPPKKQKPVDPNKKPNPITELINAEVKKVQSQISVDSGLKAVQDQIDPRKILEREKAAFKTPEITEKIINSVDPMAQKWIKTKDDVEKQVVDTVESVQKLMAIDINNINDVKQLQELIEIIQKVVKTGQDDFNLANSLFNDVQNDIKDVDRLARDASEAIKNDLNRLNNIAGQIKSINIDTGKKLVADLINTFIVNTLGTYYPYFVQGMELLQSSQKQPKQEKELTLAQKSKTMERLPGKTFIFGKDSVPTFLIRNISLSGHHPEKDVFEIGGRAKAITNDYDKLGIPLTINLNAAHGKLKETAEGIIDLRSYTNELVDTDFTFEGLDMDIPSPADAVPSLTGILKTGGGIKVSKDKDVVINANMEIIKSILSVKKFEPAFVFEIYQNILSDIKKINVKTTLTINKGESFTLDVDTDVDNQIAAALKKELARQVEKVKAELLKQGQKWLSEQKETYKKEIDTFMSAANKAKKLLDDVKNYEKILDKKKAEAEKRIKDIAAGKIQEVQNEVKKEAENKVKDLLKGFGF</sequence>
<dbReference type="Proteomes" id="UP000011705">
    <property type="component" value="Chromosome"/>
</dbReference>
<dbReference type="InterPro" id="IPR019934">
    <property type="entry name" value="CHP03545"/>
</dbReference>
<evidence type="ECO:0000313" key="4">
    <source>
        <dbReference type="EMBL" id="EMB36175.1"/>
    </source>
</evidence>
<keyword evidence="3" id="KW-0472">Membrane</keyword>
<accession>A0A0E2E8K4</accession>
<keyword evidence="3" id="KW-1133">Transmembrane helix</keyword>